<dbReference type="EMBL" id="JABBPK010000001">
    <property type="protein sequence ID" value="NMO78215.1"/>
    <property type="molecule type" value="Genomic_DNA"/>
</dbReference>
<dbReference type="Pfam" id="PF08807">
    <property type="entry name" value="DUF1798"/>
    <property type="match status" value="1"/>
</dbReference>
<dbReference type="Proteomes" id="UP000588491">
    <property type="component" value="Unassembled WGS sequence"/>
</dbReference>
<evidence type="ECO:0000313" key="2">
    <source>
        <dbReference type="Proteomes" id="UP000588491"/>
    </source>
</evidence>
<gene>
    <name evidence="1" type="ORF">HHU08_14610</name>
</gene>
<keyword evidence="2" id="KW-1185">Reference proteome</keyword>
<dbReference type="InterPro" id="IPR023351">
    <property type="entry name" value="YppE-like_sf"/>
</dbReference>
<comment type="caution">
    <text evidence="1">The sequence shown here is derived from an EMBL/GenBank/DDBJ whole genome shotgun (WGS) entry which is preliminary data.</text>
</comment>
<evidence type="ECO:0000313" key="1">
    <source>
        <dbReference type="EMBL" id="NMO78215.1"/>
    </source>
</evidence>
<organism evidence="1 2">
    <name type="scientific">Niallia alba</name>
    <dbReference type="NCBI Taxonomy" id="2729105"/>
    <lineage>
        <taxon>Bacteria</taxon>
        <taxon>Bacillati</taxon>
        <taxon>Bacillota</taxon>
        <taxon>Bacilli</taxon>
        <taxon>Bacillales</taxon>
        <taxon>Bacillaceae</taxon>
        <taxon>Niallia</taxon>
    </lineage>
</organism>
<dbReference type="Gene3D" id="1.20.120.440">
    <property type="entry name" value="YppE-like"/>
    <property type="match status" value="1"/>
</dbReference>
<proteinExistence type="predicted"/>
<dbReference type="InterPro" id="IPR014913">
    <property type="entry name" value="YppE-like"/>
</dbReference>
<reference evidence="1 2" key="1">
    <citation type="submission" date="2020-04" db="EMBL/GenBank/DDBJ databases">
        <title>Bacillus sp. UniB3 isolated from commercial digestive syrup.</title>
        <authorList>
            <person name="Thorat V."/>
            <person name="Kirdat K."/>
            <person name="Tiwarekar B."/>
            <person name="Yadav A."/>
        </authorList>
    </citation>
    <scope>NUCLEOTIDE SEQUENCE [LARGE SCALE GENOMIC DNA]</scope>
    <source>
        <strain evidence="1 2">UniB3</strain>
    </source>
</reference>
<protein>
    <submittedName>
        <fullName evidence="1">DUF1798 family protein</fullName>
    </submittedName>
</protein>
<dbReference type="SUPFAM" id="SSF140415">
    <property type="entry name" value="YppE-like"/>
    <property type="match status" value="1"/>
</dbReference>
<dbReference type="AlphaFoldDB" id="A0A7Y0PMW6"/>
<name>A0A7Y0PMW6_9BACI</name>
<sequence>MAKLTENHQLMEHTEKLLEAVEYSIETFYKVKETGANGDFYETVRPFANRIKDLNEEWKEMAKLWVQKSKPDYLNGIQINTASDHIEIISIQAFFAQTSKKRFLDSAKSVKYILQTLLDALKAEGQ</sequence>
<accession>A0A7Y0PMW6</accession>
<dbReference type="RefSeq" id="WP_145999714.1">
    <property type="nucleotide sequence ID" value="NZ_JABBPK010000001.1"/>
</dbReference>